<keyword evidence="2" id="KW-0067">ATP-binding</keyword>
<dbReference type="InterPro" id="IPR041628">
    <property type="entry name" value="ChlI/MoxR_AAA_lid"/>
</dbReference>
<dbReference type="PANTHER" id="PTHR42759">
    <property type="entry name" value="MOXR FAMILY PROTEIN"/>
    <property type="match status" value="1"/>
</dbReference>
<evidence type="ECO:0008006" key="8">
    <source>
        <dbReference type="Google" id="ProtNLM"/>
    </source>
</evidence>
<dbReference type="PIRSF" id="PIRSF002849">
    <property type="entry name" value="AAA_ATPase_chaperone_MoxR_prd"/>
    <property type="match status" value="1"/>
</dbReference>
<dbReference type="InterPro" id="IPR027417">
    <property type="entry name" value="P-loop_NTPase"/>
</dbReference>
<dbReference type="AlphaFoldDB" id="A0A2H5XBF3"/>
<keyword evidence="1" id="KW-0547">Nucleotide-binding</keyword>
<dbReference type="FunFam" id="3.40.50.300:FF:000640">
    <property type="entry name" value="MoxR family ATPase"/>
    <property type="match status" value="1"/>
</dbReference>
<evidence type="ECO:0000259" key="4">
    <source>
        <dbReference type="Pfam" id="PF07726"/>
    </source>
</evidence>
<dbReference type="Pfam" id="PF17863">
    <property type="entry name" value="AAA_lid_2"/>
    <property type="match status" value="1"/>
</dbReference>
<gene>
    <name evidence="6" type="ORF">HRbin17_01029</name>
</gene>
<dbReference type="Pfam" id="PF07726">
    <property type="entry name" value="AAA_3"/>
    <property type="match status" value="1"/>
</dbReference>
<evidence type="ECO:0000256" key="3">
    <source>
        <dbReference type="ARBA" id="ARBA00061607"/>
    </source>
</evidence>
<feature type="domain" description="ATPase AAA-3" evidence="4">
    <location>
        <begin position="44"/>
        <end position="174"/>
    </location>
</feature>
<protein>
    <recommendedName>
        <fullName evidence="8">ATPase RavA</fullName>
    </recommendedName>
</protein>
<proteinExistence type="inferred from homology"/>
<reference evidence="7" key="1">
    <citation type="submission" date="2017-09" db="EMBL/GenBank/DDBJ databases">
        <title>Metaegenomics of thermophilic ammonia-oxidizing enrichment culture.</title>
        <authorList>
            <person name="Kato S."/>
            <person name="Suzuki K."/>
        </authorList>
    </citation>
    <scope>NUCLEOTIDE SEQUENCE [LARGE SCALE GENOMIC DNA]</scope>
</reference>
<accession>A0A2H5XBF3</accession>
<dbReference type="Gene3D" id="1.10.8.80">
    <property type="entry name" value="Magnesium chelatase subunit I, C-Terminal domain"/>
    <property type="match status" value="1"/>
</dbReference>
<evidence type="ECO:0000313" key="7">
    <source>
        <dbReference type="Proteomes" id="UP000236173"/>
    </source>
</evidence>
<dbReference type="InterPro" id="IPR011703">
    <property type="entry name" value="ATPase_AAA-3"/>
</dbReference>
<dbReference type="InterPro" id="IPR050764">
    <property type="entry name" value="CbbQ/NirQ/NorQ/GpvN"/>
</dbReference>
<dbReference type="EMBL" id="BEHT01000011">
    <property type="protein sequence ID" value="GBC98516.1"/>
    <property type="molecule type" value="Genomic_DNA"/>
</dbReference>
<evidence type="ECO:0000259" key="5">
    <source>
        <dbReference type="Pfam" id="PF17863"/>
    </source>
</evidence>
<dbReference type="Proteomes" id="UP000236173">
    <property type="component" value="Unassembled WGS sequence"/>
</dbReference>
<evidence type="ECO:0000256" key="1">
    <source>
        <dbReference type="ARBA" id="ARBA00022741"/>
    </source>
</evidence>
<dbReference type="GO" id="GO:0005524">
    <property type="term" value="F:ATP binding"/>
    <property type="evidence" value="ECO:0007669"/>
    <property type="project" value="UniProtKB-KW"/>
</dbReference>
<dbReference type="SUPFAM" id="SSF52540">
    <property type="entry name" value="P-loop containing nucleoside triphosphate hydrolases"/>
    <property type="match status" value="1"/>
</dbReference>
<feature type="domain" description="ChlI/MoxR AAA lid" evidence="5">
    <location>
        <begin position="237"/>
        <end position="308"/>
    </location>
</feature>
<evidence type="ECO:0000313" key="6">
    <source>
        <dbReference type="EMBL" id="GBC98516.1"/>
    </source>
</evidence>
<dbReference type="PANTHER" id="PTHR42759:SF5">
    <property type="entry name" value="METHANOL DEHYDROGENASE REGULATOR"/>
    <property type="match status" value="1"/>
</dbReference>
<comment type="similarity">
    <text evidence="3">Belongs to the MoxR family.</text>
</comment>
<sequence length="319" mass="34639">MTVTVDFETAAQSMAAVAESVERVIIGKSYSVRLAVAALFAEGHLLIEDIPGVGKTTLAKALTRCIGGTFKRIQFTPDLLPSDITGVTVFNQKTGEFEFRPGAVFANIVLADEVNRATPRTQSALLEAMGEGQVTVDGVTYPLPRPFFVIATQNPIERHGTYPLPEAQLDRFLMRVRLGYPQPEEEVQILQQQALAHPLDQLTPVLDSDGVLQVQRLVRQVQVSGAIRRYIVQLVAATRQHPAVDLGASPRGSLGLMRAGQAWALLHGRTFVAPDDVKAVAIAVLAHRIILKAEAQARHTASEQIVAEVLNSVPPPLER</sequence>
<organism evidence="6 7">
    <name type="scientific">Candidatus Fervidibacter japonicus</name>
    <dbReference type="NCBI Taxonomy" id="2035412"/>
    <lineage>
        <taxon>Bacteria</taxon>
        <taxon>Candidatus Fervidibacterota</taxon>
        <taxon>Candidatus Fervidibacter</taxon>
    </lineage>
</organism>
<dbReference type="GO" id="GO:0016887">
    <property type="term" value="F:ATP hydrolysis activity"/>
    <property type="evidence" value="ECO:0007669"/>
    <property type="project" value="InterPro"/>
</dbReference>
<dbReference type="Gene3D" id="3.40.50.300">
    <property type="entry name" value="P-loop containing nucleotide triphosphate hydrolases"/>
    <property type="match status" value="1"/>
</dbReference>
<dbReference type="CDD" id="cd00009">
    <property type="entry name" value="AAA"/>
    <property type="match status" value="1"/>
</dbReference>
<comment type="caution">
    <text evidence="6">The sequence shown here is derived from an EMBL/GenBank/DDBJ whole genome shotgun (WGS) entry which is preliminary data.</text>
</comment>
<evidence type="ECO:0000256" key="2">
    <source>
        <dbReference type="ARBA" id="ARBA00022840"/>
    </source>
</evidence>
<name>A0A2H5XBF3_9BACT</name>